<dbReference type="STRING" id="626523.GCWU000342_00777"/>
<organism evidence="1 2">
    <name type="scientific">Shuttleworthella satelles DSM 14600</name>
    <dbReference type="NCBI Taxonomy" id="626523"/>
    <lineage>
        <taxon>Bacteria</taxon>
        <taxon>Bacillati</taxon>
        <taxon>Bacillota</taxon>
        <taxon>Clostridia</taxon>
        <taxon>Lachnospirales</taxon>
        <taxon>Lachnospiraceae</taxon>
        <taxon>Shuttleworthella</taxon>
    </lineage>
</organism>
<accession>C4G9X1</accession>
<keyword evidence="2" id="KW-1185">Reference proteome</keyword>
<comment type="caution">
    <text evidence="1">The sequence shown here is derived from an EMBL/GenBank/DDBJ whole genome shotgun (WGS) entry which is preliminary data.</text>
</comment>
<dbReference type="AlphaFoldDB" id="C4G9X1"/>
<reference evidence="1" key="1">
    <citation type="submission" date="2009-04" db="EMBL/GenBank/DDBJ databases">
        <authorList>
            <person name="Weinstock G."/>
            <person name="Sodergren E."/>
            <person name="Clifton S."/>
            <person name="Fulton L."/>
            <person name="Fulton B."/>
            <person name="Courtney L."/>
            <person name="Fronick C."/>
            <person name="Harrison M."/>
            <person name="Strong C."/>
            <person name="Farmer C."/>
            <person name="Delahaunty K."/>
            <person name="Markovic C."/>
            <person name="Hall O."/>
            <person name="Minx P."/>
            <person name="Tomlinson C."/>
            <person name="Mitreva M."/>
            <person name="Nelson J."/>
            <person name="Hou S."/>
            <person name="Wollam A."/>
            <person name="Pepin K.H."/>
            <person name="Johnson M."/>
            <person name="Bhonagiri V."/>
            <person name="Nash W.E."/>
            <person name="Warren W."/>
            <person name="Chinwalla A."/>
            <person name="Mardis E.R."/>
            <person name="Wilson R.K."/>
        </authorList>
    </citation>
    <scope>NUCLEOTIDE SEQUENCE [LARGE SCALE GENOMIC DNA]</scope>
    <source>
        <strain evidence="1">DSM 14600</strain>
    </source>
</reference>
<gene>
    <name evidence="1" type="ORF">GCWU000342_00777</name>
</gene>
<evidence type="ECO:0000313" key="2">
    <source>
        <dbReference type="Proteomes" id="UP000003494"/>
    </source>
</evidence>
<dbReference type="Proteomes" id="UP000003494">
    <property type="component" value="Unassembled WGS sequence"/>
</dbReference>
<proteinExistence type="predicted"/>
<sequence length="44" mass="4951">MSRIHEMSSICISSIISTFPAYQTSAILDFLADARGRKLFLKKC</sequence>
<evidence type="ECO:0000313" key="1">
    <source>
        <dbReference type="EMBL" id="EEP29419.1"/>
    </source>
</evidence>
<dbReference type="HOGENOM" id="CLU_3222035_0_0_9"/>
<name>C4G9X1_9FIRM</name>
<dbReference type="EMBL" id="ACIP02000001">
    <property type="protein sequence ID" value="EEP29419.1"/>
    <property type="molecule type" value="Genomic_DNA"/>
</dbReference>
<protein>
    <submittedName>
        <fullName evidence="1">Uncharacterized protein</fullName>
    </submittedName>
</protein>